<dbReference type="AlphaFoldDB" id="A0A849VZ75"/>
<organism evidence="2 3">
    <name type="scientific">Phyllobacterium pellucidum</name>
    <dbReference type="NCBI Taxonomy" id="2740464"/>
    <lineage>
        <taxon>Bacteria</taxon>
        <taxon>Pseudomonadati</taxon>
        <taxon>Pseudomonadota</taxon>
        <taxon>Alphaproteobacteria</taxon>
        <taxon>Hyphomicrobiales</taxon>
        <taxon>Phyllobacteriaceae</taxon>
        <taxon>Phyllobacterium</taxon>
    </lineage>
</organism>
<dbReference type="PANTHER" id="PTHR43135:SF3">
    <property type="entry name" value="ALPHA-D-RIBOSE 1-METHYLPHOSPHONATE 5-TRIPHOSPHATE DIPHOSPHATASE"/>
    <property type="match status" value="1"/>
</dbReference>
<dbReference type="InterPro" id="IPR006680">
    <property type="entry name" value="Amidohydro-rel"/>
</dbReference>
<dbReference type="InterPro" id="IPR057744">
    <property type="entry name" value="OTAase-like"/>
</dbReference>
<keyword evidence="3" id="KW-1185">Reference proteome</keyword>
<dbReference type="InterPro" id="IPR006311">
    <property type="entry name" value="TAT_signal"/>
</dbReference>
<keyword evidence="2" id="KW-0378">Hydrolase</keyword>
<dbReference type="RefSeq" id="WP_174208339.1">
    <property type="nucleotide sequence ID" value="NZ_JABUMX010000004.1"/>
</dbReference>
<sequence length="481" mass="51558">MRLGEKYQHLVNGAGCACLSPELQQVCRRLEDLTRRGFLTGVAATIAAAATPRGAFAQAAAQPAKVLFRQLKLFDGKSDAARTGVQVLVEGNRISAIDTGNSPPPSDATVIDCGDRLLMPGLIDAHWHTLFAAVPVGIATTGDPGAIFTASTAEAERTLMRGFTTVRDVGGPVFTFKQAIDNGVIPGPRIFPSGAMITTSGGHGDLRMLSEIPRNPAQLSLIEQTGGAMIADSADEVRMRVREQMLQGASQIKLVGGGGVSSPRSPLDMSTFSEDDLRAGVSVARDWNTYVTVHAYAPNTVQRAINAGAACIEHAHLMDEETARLMADKGVWLSIQPFLSVEDSVPLTGPSFDRLQQVFAGTLTAYELAKKHNIKTAWGSDMLFSPQMTARQGTMLTHLSRWYTNAEILRMATSTNAELLALSNLRNPYPGKLGVVEEGAFADMLVVDGNPLDNINLMNEPEKHLAVIMKDGRIHKNTLSG</sequence>
<dbReference type="CDD" id="cd01299">
    <property type="entry name" value="Met_dep_hydrolase_A"/>
    <property type="match status" value="1"/>
</dbReference>
<dbReference type="Proteomes" id="UP000550508">
    <property type="component" value="Unassembled WGS sequence"/>
</dbReference>
<reference evidence="2 3" key="1">
    <citation type="submission" date="2020-05" db="EMBL/GenBank/DDBJ databases">
        <authorList>
            <person name="Kim M.K."/>
        </authorList>
    </citation>
    <scope>NUCLEOTIDE SEQUENCE [LARGE SCALE GENOMIC DNA]</scope>
    <source>
        <strain evidence="2 3">BT25</strain>
    </source>
</reference>
<name>A0A849VZ75_9HYPH</name>
<accession>A0A849VZ75</accession>
<dbReference type="Pfam" id="PF01979">
    <property type="entry name" value="Amidohydro_1"/>
    <property type="match status" value="1"/>
</dbReference>
<dbReference type="PROSITE" id="PS51318">
    <property type="entry name" value="TAT"/>
    <property type="match status" value="1"/>
</dbReference>
<proteinExistence type="predicted"/>
<dbReference type="SUPFAM" id="SSF51556">
    <property type="entry name" value="Metallo-dependent hydrolases"/>
    <property type="match status" value="1"/>
</dbReference>
<feature type="domain" description="Amidohydrolase-related" evidence="1">
    <location>
        <begin position="118"/>
        <end position="469"/>
    </location>
</feature>
<comment type="caution">
    <text evidence="2">The sequence shown here is derived from an EMBL/GenBank/DDBJ whole genome shotgun (WGS) entry which is preliminary data.</text>
</comment>
<dbReference type="EMBL" id="JABUMX010000004">
    <property type="protein sequence ID" value="NTS33083.1"/>
    <property type="molecule type" value="Genomic_DNA"/>
</dbReference>
<dbReference type="InterPro" id="IPR032466">
    <property type="entry name" value="Metal_Hydrolase"/>
</dbReference>
<gene>
    <name evidence="2" type="ORF">HQ945_17625</name>
</gene>
<dbReference type="SUPFAM" id="SSF51338">
    <property type="entry name" value="Composite domain of metallo-dependent hydrolases"/>
    <property type="match status" value="2"/>
</dbReference>
<dbReference type="InterPro" id="IPR051781">
    <property type="entry name" value="Metallo-dep_Hydrolase"/>
</dbReference>
<evidence type="ECO:0000313" key="2">
    <source>
        <dbReference type="EMBL" id="NTS33083.1"/>
    </source>
</evidence>
<evidence type="ECO:0000259" key="1">
    <source>
        <dbReference type="Pfam" id="PF01979"/>
    </source>
</evidence>
<protein>
    <submittedName>
        <fullName evidence="2">Amidohydrolase family protein</fullName>
    </submittedName>
</protein>
<dbReference type="Gene3D" id="3.20.20.140">
    <property type="entry name" value="Metal-dependent hydrolases"/>
    <property type="match status" value="1"/>
</dbReference>
<evidence type="ECO:0000313" key="3">
    <source>
        <dbReference type="Proteomes" id="UP000550508"/>
    </source>
</evidence>
<dbReference type="InterPro" id="IPR011059">
    <property type="entry name" value="Metal-dep_hydrolase_composite"/>
</dbReference>
<dbReference type="GO" id="GO:0016810">
    <property type="term" value="F:hydrolase activity, acting on carbon-nitrogen (but not peptide) bonds"/>
    <property type="evidence" value="ECO:0007669"/>
    <property type="project" value="InterPro"/>
</dbReference>
<dbReference type="PANTHER" id="PTHR43135">
    <property type="entry name" value="ALPHA-D-RIBOSE 1-METHYLPHOSPHONATE 5-TRIPHOSPHATE DIPHOSPHATASE"/>
    <property type="match status" value="1"/>
</dbReference>
<dbReference type="Gene3D" id="2.30.40.10">
    <property type="entry name" value="Urease, subunit C, domain 1"/>
    <property type="match status" value="1"/>
</dbReference>
<dbReference type="PROSITE" id="PS51257">
    <property type="entry name" value="PROKAR_LIPOPROTEIN"/>
    <property type="match status" value="1"/>
</dbReference>